<keyword evidence="3 6" id="KW-1133">Transmembrane helix</keyword>
<comment type="caution">
    <text evidence="8">The sequence shown here is derived from an EMBL/GenBank/DDBJ whole genome shotgun (WGS) entry which is preliminary data.</text>
</comment>
<dbReference type="InterPro" id="IPR011020">
    <property type="entry name" value="HTTM-like"/>
</dbReference>
<proteinExistence type="predicted"/>
<evidence type="ECO:0000256" key="6">
    <source>
        <dbReference type="SAM" id="Phobius"/>
    </source>
</evidence>
<keyword evidence="9" id="KW-1185">Reference proteome</keyword>
<keyword evidence="2 6" id="KW-0812">Transmembrane</keyword>
<accession>A0ABP9A5W5</accession>
<gene>
    <name evidence="8" type="ORF">GCM10023351_18010</name>
</gene>
<feature type="transmembrane region" description="Helical" evidence="6">
    <location>
        <begin position="290"/>
        <end position="323"/>
    </location>
</feature>
<dbReference type="SMART" id="SM00752">
    <property type="entry name" value="HTTM"/>
    <property type="match status" value="1"/>
</dbReference>
<dbReference type="Proteomes" id="UP001501645">
    <property type="component" value="Unassembled WGS sequence"/>
</dbReference>
<dbReference type="EMBL" id="BAABKO010000003">
    <property type="protein sequence ID" value="GAA4774009.1"/>
    <property type="molecule type" value="Genomic_DNA"/>
</dbReference>
<dbReference type="PANTHER" id="PTHR39535">
    <property type="entry name" value="SPORULATION-DELAYING PROTEIN SDPB"/>
    <property type="match status" value="1"/>
</dbReference>
<feature type="transmembrane region" description="Helical" evidence="6">
    <location>
        <begin position="97"/>
        <end position="119"/>
    </location>
</feature>
<evidence type="ECO:0000259" key="7">
    <source>
        <dbReference type="SMART" id="SM00752"/>
    </source>
</evidence>
<feature type="transmembrane region" description="Helical" evidence="6">
    <location>
        <begin position="259"/>
        <end position="283"/>
    </location>
</feature>
<feature type="region of interest" description="Disordered" evidence="5">
    <location>
        <begin position="342"/>
        <end position="385"/>
    </location>
</feature>
<comment type="subcellular location">
    <subcellularLocation>
        <location evidence="1">Endomembrane system</location>
        <topology evidence="1">Multi-pass membrane protein</topology>
    </subcellularLocation>
</comment>
<organism evidence="8 9">
    <name type="scientific">Microbacterium gilvum</name>
    <dbReference type="NCBI Taxonomy" id="1336204"/>
    <lineage>
        <taxon>Bacteria</taxon>
        <taxon>Bacillati</taxon>
        <taxon>Actinomycetota</taxon>
        <taxon>Actinomycetes</taxon>
        <taxon>Micrococcales</taxon>
        <taxon>Microbacteriaceae</taxon>
        <taxon>Microbacterium</taxon>
    </lineage>
</organism>
<sequence length="385" mass="38939">MTAAGSAPGAGRVLGAPRVLGRFAGRGAALLVAGLARIAGEVFAAGEAWLVDRRHALTGLAVARILLAVASLGTLLTDIASRGYARGAASAWTGDPFLGDAPLALLFLIGGVAAAAALLGWRTRIAVPVLVVVLTVLAGFGRTAAAPVDDPLRIALLWLAFADSGARLSLDARRRAVAPSAASRLVRIVQGEPFAPAWLANTVHNLAVVLIAAQLCLLSTAAGLHQAGGAAWRDGTAIAAFLYTPLFQTSPWLSDVLTAWAPGVMVATWGLLLLQVAFPFLLLSAATRPLAIALAIVSLAVVGVAMALPWYALAVLATIAVFVPDDAYSAFGRGAAALWRASGGRGDAAPAGSSPPAATAGSVAEESAAAPVPTSRRARRESAGL</sequence>
<dbReference type="RefSeq" id="WP_345438284.1">
    <property type="nucleotide sequence ID" value="NZ_BAABKO010000003.1"/>
</dbReference>
<evidence type="ECO:0000313" key="8">
    <source>
        <dbReference type="EMBL" id="GAA4774009.1"/>
    </source>
</evidence>
<evidence type="ECO:0000313" key="9">
    <source>
        <dbReference type="Proteomes" id="UP001501645"/>
    </source>
</evidence>
<feature type="transmembrane region" description="Helical" evidence="6">
    <location>
        <begin position="56"/>
        <end position="76"/>
    </location>
</feature>
<dbReference type="InterPro" id="IPR052964">
    <property type="entry name" value="Sporulation_signal_mat"/>
</dbReference>
<evidence type="ECO:0000256" key="3">
    <source>
        <dbReference type="ARBA" id="ARBA00022989"/>
    </source>
</evidence>
<dbReference type="PANTHER" id="PTHR39535:SF2">
    <property type="entry name" value="HTTM DOMAIN-CONTAINING PROTEIN"/>
    <property type="match status" value="1"/>
</dbReference>
<evidence type="ECO:0000256" key="2">
    <source>
        <dbReference type="ARBA" id="ARBA00022692"/>
    </source>
</evidence>
<name>A0ABP9A5W5_9MICO</name>
<feature type="domain" description="HTTM-like" evidence="7">
    <location>
        <begin position="52"/>
        <end position="327"/>
    </location>
</feature>
<protein>
    <recommendedName>
        <fullName evidence="7">HTTM-like domain-containing protein</fullName>
    </recommendedName>
</protein>
<feature type="transmembrane region" description="Helical" evidence="6">
    <location>
        <begin position="125"/>
        <end position="145"/>
    </location>
</feature>
<evidence type="ECO:0000256" key="4">
    <source>
        <dbReference type="ARBA" id="ARBA00023136"/>
    </source>
</evidence>
<reference evidence="9" key="1">
    <citation type="journal article" date="2019" name="Int. J. Syst. Evol. Microbiol.">
        <title>The Global Catalogue of Microorganisms (GCM) 10K type strain sequencing project: providing services to taxonomists for standard genome sequencing and annotation.</title>
        <authorList>
            <consortium name="The Broad Institute Genomics Platform"/>
            <consortium name="The Broad Institute Genome Sequencing Center for Infectious Disease"/>
            <person name="Wu L."/>
            <person name="Ma J."/>
        </authorList>
    </citation>
    <scope>NUCLEOTIDE SEQUENCE [LARGE SCALE GENOMIC DNA]</scope>
    <source>
        <strain evidence="9">JCM 18537</strain>
    </source>
</reference>
<evidence type="ECO:0000256" key="5">
    <source>
        <dbReference type="SAM" id="MobiDB-lite"/>
    </source>
</evidence>
<feature type="compositionally biased region" description="Low complexity" evidence="5">
    <location>
        <begin position="347"/>
        <end position="364"/>
    </location>
</feature>
<keyword evidence="4 6" id="KW-0472">Membrane</keyword>
<evidence type="ECO:0000256" key="1">
    <source>
        <dbReference type="ARBA" id="ARBA00004127"/>
    </source>
</evidence>